<feature type="region of interest" description="Disordered" evidence="1">
    <location>
        <begin position="89"/>
        <end position="157"/>
    </location>
</feature>
<feature type="compositionally biased region" description="Basic residues" evidence="1">
    <location>
        <begin position="116"/>
        <end position="157"/>
    </location>
</feature>
<sequence>MRTIYVLAGMLLCGTPVFAQGGKNPVSADTKGQAALPVAPTLPGEEKLSARERAERDFLMPIRRKQAAALKDAAQEEVATQAAATTAEMTARNFIGPEEAKVEEAAAPAKPTARPRTYHRRSSTRRRSAGSSARKHTTKKKASATKKKSATTTKRRR</sequence>
<proteinExistence type="predicted"/>
<accession>A0A4Z0PJY3</accession>
<reference evidence="3 4" key="1">
    <citation type="submission" date="2019-04" db="EMBL/GenBank/DDBJ databases">
        <authorList>
            <person name="Feng G."/>
            <person name="Zhang J."/>
            <person name="Zhu H."/>
        </authorList>
    </citation>
    <scope>NUCLEOTIDE SEQUENCE [LARGE SCALE GENOMIC DNA]</scope>
    <source>
        <strain evidence="3 4">JCM 17223</strain>
    </source>
</reference>
<name>A0A4Z0PJY3_9BACT</name>
<dbReference type="OrthoDB" id="887346at2"/>
<evidence type="ECO:0000313" key="4">
    <source>
        <dbReference type="Proteomes" id="UP000297739"/>
    </source>
</evidence>
<comment type="caution">
    <text evidence="3">The sequence shown here is derived from an EMBL/GenBank/DDBJ whole genome shotgun (WGS) entry which is preliminary data.</text>
</comment>
<gene>
    <name evidence="3" type="ORF">E5J99_15000</name>
</gene>
<organism evidence="3 4">
    <name type="scientific">Hymenobacter elongatus</name>
    <dbReference type="NCBI Taxonomy" id="877208"/>
    <lineage>
        <taxon>Bacteria</taxon>
        <taxon>Pseudomonadati</taxon>
        <taxon>Bacteroidota</taxon>
        <taxon>Cytophagia</taxon>
        <taxon>Cytophagales</taxon>
        <taxon>Hymenobacteraceae</taxon>
        <taxon>Hymenobacter</taxon>
    </lineage>
</organism>
<keyword evidence="2" id="KW-0732">Signal</keyword>
<dbReference type="RefSeq" id="WP_135498631.1">
    <property type="nucleotide sequence ID" value="NZ_SRLD01000031.1"/>
</dbReference>
<protein>
    <submittedName>
        <fullName evidence="3">Uncharacterized protein</fullName>
    </submittedName>
</protein>
<keyword evidence="4" id="KW-1185">Reference proteome</keyword>
<feature type="signal peptide" evidence="2">
    <location>
        <begin position="1"/>
        <end position="19"/>
    </location>
</feature>
<dbReference type="EMBL" id="SRLD01000031">
    <property type="protein sequence ID" value="TGE14688.1"/>
    <property type="molecule type" value="Genomic_DNA"/>
</dbReference>
<dbReference type="AlphaFoldDB" id="A0A4Z0PJY3"/>
<feature type="compositionally biased region" description="Low complexity" evidence="1">
    <location>
        <begin position="105"/>
        <end position="115"/>
    </location>
</feature>
<evidence type="ECO:0000256" key="1">
    <source>
        <dbReference type="SAM" id="MobiDB-lite"/>
    </source>
</evidence>
<dbReference type="Proteomes" id="UP000297739">
    <property type="component" value="Unassembled WGS sequence"/>
</dbReference>
<evidence type="ECO:0000313" key="3">
    <source>
        <dbReference type="EMBL" id="TGE14688.1"/>
    </source>
</evidence>
<evidence type="ECO:0000256" key="2">
    <source>
        <dbReference type="SAM" id="SignalP"/>
    </source>
</evidence>
<feature type="chain" id="PRO_5021355002" evidence="2">
    <location>
        <begin position="20"/>
        <end position="157"/>
    </location>
</feature>